<comment type="caution">
    <text evidence="2">The sequence shown here is derived from an EMBL/GenBank/DDBJ whole genome shotgun (WGS) entry which is preliminary data.</text>
</comment>
<accession>A0A660SCS7</accession>
<dbReference type="AlphaFoldDB" id="A0A660SCS7"/>
<feature type="signal peptide" evidence="1">
    <location>
        <begin position="1"/>
        <end position="21"/>
    </location>
</feature>
<dbReference type="Gene3D" id="2.130.10.10">
    <property type="entry name" value="YVTN repeat-like/Quinoprotein amine dehydrogenase"/>
    <property type="match status" value="1"/>
</dbReference>
<evidence type="ECO:0000256" key="1">
    <source>
        <dbReference type="SAM" id="SignalP"/>
    </source>
</evidence>
<dbReference type="EMBL" id="QNBC01000010">
    <property type="protein sequence ID" value="RKX67791.1"/>
    <property type="molecule type" value="Genomic_DNA"/>
</dbReference>
<evidence type="ECO:0000313" key="2">
    <source>
        <dbReference type="EMBL" id="RKX67791.1"/>
    </source>
</evidence>
<organism evidence="2 3">
    <name type="scientific">candidate division TA06 bacterium</name>
    <dbReference type="NCBI Taxonomy" id="2250710"/>
    <lineage>
        <taxon>Bacteria</taxon>
        <taxon>Bacteria division TA06</taxon>
    </lineage>
</organism>
<evidence type="ECO:0008006" key="4">
    <source>
        <dbReference type="Google" id="ProtNLM"/>
    </source>
</evidence>
<keyword evidence="1" id="KW-0732">Signal</keyword>
<reference evidence="2 3" key="1">
    <citation type="submission" date="2018-06" db="EMBL/GenBank/DDBJ databases">
        <title>Extensive metabolic versatility and redundancy in microbially diverse, dynamic hydrothermal sediments.</title>
        <authorList>
            <person name="Dombrowski N."/>
            <person name="Teske A."/>
            <person name="Baker B.J."/>
        </authorList>
    </citation>
    <scope>NUCLEOTIDE SEQUENCE [LARGE SCALE GENOMIC DNA]</scope>
    <source>
        <strain evidence="2">B35_G9</strain>
    </source>
</reference>
<protein>
    <recommendedName>
        <fullName evidence="4">WD40 repeat domain-containing protein</fullName>
    </recommendedName>
</protein>
<dbReference type="InterPro" id="IPR015943">
    <property type="entry name" value="WD40/YVTN_repeat-like_dom_sf"/>
</dbReference>
<dbReference type="SUPFAM" id="SSF50969">
    <property type="entry name" value="YVTN repeat-like/Quinoprotein amine dehydrogenase"/>
    <property type="match status" value="1"/>
</dbReference>
<gene>
    <name evidence="2" type="ORF">DRP44_01360</name>
</gene>
<dbReference type="InterPro" id="IPR011044">
    <property type="entry name" value="Quino_amine_DH_bsu"/>
</dbReference>
<proteinExistence type="predicted"/>
<name>A0A660SCS7_UNCT6</name>
<dbReference type="Proteomes" id="UP000282321">
    <property type="component" value="Unassembled WGS sequence"/>
</dbReference>
<sequence length="414" mass="46895">MKRMLLVLLALVFISPMISIGAEKDSISVKLVWEKEIPKGVNDFVFLDENGYNVFSVQCKNPEKALKEKRLLMVQGNKLVWYEGDAMRVVKEMTIKGSYAISKNGHNIAVLEGLKRNDKGSFEDKPATLRLLNWKGEELARTQFSPGHLDYIDLFSLGNDSTVILNLSGGEGLYYTVWMFLRNGSELKKVFSSDGYIWTYAENGSIMLVSELQKKRLIMDGSGKNVGGFLYNNPRGNYWAGISPKGNYIAEVTTGKSVVIHNKYGTLISEHHVQGQGNYYGAFSPDEKYLCMTPGPWRVYFFETKTGKMLWEYTHPDSFILYMKVAVSSQDGYAFVYSQPWSCPSPDREINPKPLLSEKSVHIFDKKGNLINLFKIGDKISSLRITSDGEYLMVRLPSKLQLYHIIRGGKDETN</sequence>
<feature type="chain" id="PRO_5025013214" description="WD40 repeat domain-containing protein" evidence="1">
    <location>
        <begin position="22"/>
        <end position="414"/>
    </location>
</feature>
<evidence type="ECO:0000313" key="3">
    <source>
        <dbReference type="Proteomes" id="UP000282321"/>
    </source>
</evidence>